<dbReference type="PROSITE" id="PS50173">
    <property type="entry name" value="UMUC"/>
    <property type="match status" value="1"/>
</dbReference>
<protein>
    <submittedName>
        <fullName evidence="7">DNA polymerase V</fullName>
    </submittedName>
</protein>
<evidence type="ECO:0000256" key="2">
    <source>
        <dbReference type="ARBA" id="ARBA00022763"/>
    </source>
</evidence>
<evidence type="ECO:0000256" key="1">
    <source>
        <dbReference type="ARBA" id="ARBA00010945"/>
    </source>
</evidence>
<keyword evidence="3" id="KW-0741">SOS mutagenesis</keyword>
<dbReference type="Pfam" id="PF11799">
    <property type="entry name" value="IMS_C"/>
    <property type="match status" value="1"/>
</dbReference>
<dbReference type="InterPro" id="IPR050116">
    <property type="entry name" value="DNA_polymerase-Y"/>
</dbReference>
<dbReference type="Proteomes" id="UP000295611">
    <property type="component" value="Unassembled WGS sequence"/>
</dbReference>
<dbReference type="InterPro" id="IPR001126">
    <property type="entry name" value="UmuC"/>
</dbReference>
<reference evidence="7 8" key="1">
    <citation type="submission" date="2019-03" db="EMBL/GenBank/DDBJ databases">
        <title>Genomic Encyclopedia of Type Strains, Phase III (KMG-III): the genomes of soil and plant-associated and newly described type strains.</title>
        <authorList>
            <person name="Whitman W."/>
        </authorList>
    </citation>
    <scope>NUCLEOTIDE SEQUENCE [LARGE SCALE GENOMIC DNA]</scope>
    <source>
        <strain evidence="7 8">CECT 8976</strain>
    </source>
</reference>
<comment type="caution">
    <text evidence="7">The sequence shown here is derived from an EMBL/GenBank/DDBJ whole genome shotgun (WGS) entry which is preliminary data.</text>
</comment>
<keyword evidence="2" id="KW-0227">DNA damage</keyword>
<dbReference type="InterPro" id="IPR043128">
    <property type="entry name" value="Rev_trsase/Diguanyl_cyclase"/>
</dbReference>
<dbReference type="Gene3D" id="3.40.1170.60">
    <property type="match status" value="1"/>
</dbReference>
<feature type="domain" description="UmuC" evidence="6">
    <location>
        <begin position="16"/>
        <end position="200"/>
    </location>
</feature>
<dbReference type="InterPro" id="IPR043502">
    <property type="entry name" value="DNA/RNA_pol_sf"/>
</dbReference>
<evidence type="ECO:0000313" key="7">
    <source>
        <dbReference type="EMBL" id="TDR79764.1"/>
    </source>
</evidence>
<dbReference type="AlphaFoldDB" id="A0A4R7B531"/>
<gene>
    <name evidence="7" type="ORF">DFP86_107128</name>
</gene>
<dbReference type="GO" id="GO:0042276">
    <property type="term" value="P:error-prone translesion synthesis"/>
    <property type="evidence" value="ECO:0007669"/>
    <property type="project" value="TreeGrafter"/>
</dbReference>
<dbReference type="RefSeq" id="WP_133680784.1">
    <property type="nucleotide sequence ID" value="NZ_SNZP01000007.1"/>
</dbReference>
<dbReference type="InterPro" id="IPR025188">
    <property type="entry name" value="DUF4113"/>
</dbReference>
<dbReference type="GO" id="GO:0009432">
    <property type="term" value="P:SOS response"/>
    <property type="evidence" value="ECO:0007669"/>
    <property type="project" value="UniProtKB-KW"/>
</dbReference>
<evidence type="ECO:0000259" key="6">
    <source>
        <dbReference type="PROSITE" id="PS50173"/>
    </source>
</evidence>
<proteinExistence type="inferred from homology"/>
<dbReference type="PANTHER" id="PTHR11076:SF34">
    <property type="entry name" value="PROTEIN UMUC"/>
    <property type="match status" value="1"/>
</dbReference>
<evidence type="ECO:0000256" key="3">
    <source>
        <dbReference type="ARBA" id="ARBA00023199"/>
    </source>
</evidence>
<evidence type="ECO:0000256" key="5">
    <source>
        <dbReference type="ARBA" id="ARBA00023236"/>
    </source>
</evidence>
<evidence type="ECO:0000256" key="4">
    <source>
        <dbReference type="ARBA" id="ARBA00023204"/>
    </source>
</evidence>
<name>A0A4R7B531_9NEIS</name>
<dbReference type="GO" id="GO:0003887">
    <property type="term" value="F:DNA-directed DNA polymerase activity"/>
    <property type="evidence" value="ECO:0007669"/>
    <property type="project" value="TreeGrafter"/>
</dbReference>
<dbReference type="Pfam" id="PF13438">
    <property type="entry name" value="DUF4113"/>
    <property type="match status" value="1"/>
</dbReference>
<dbReference type="SUPFAM" id="SSF56672">
    <property type="entry name" value="DNA/RNA polymerases"/>
    <property type="match status" value="1"/>
</dbReference>
<dbReference type="Gene3D" id="3.30.70.270">
    <property type="match status" value="1"/>
</dbReference>
<dbReference type="GO" id="GO:0005829">
    <property type="term" value="C:cytosol"/>
    <property type="evidence" value="ECO:0007669"/>
    <property type="project" value="TreeGrafter"/>
</dbReference>
<evidence type="ECO:0000313" key="8">
    <source>
        <dbReference type="Proteomes" id="UP000295611"/>
    </source>
</evidence>
<dbReference type="GO" id="GO:0006281">
    <property type="term" value="P:DNA repair"/>
    <property type="evidence" value="ECO:0007669"/>
    <property type="project" value="UniProtKB-KW"/>
</dbReference>
<dbReference type="OrthoDB" id="9808813at2"/>
<keyword evidence="5" id="KW-0742">SOS response</keyword>
<dbReference type="Pfam" id="PF00817">
    <property type="entry name" value="IMS"/>
    <property type="match status" value="1"/>
</dbReference>
<dbReference type="InterPro" id="IPR017961">
    <property type="entry name" value="DNA_pol_Y-fam_little_finger"/>
</dbReference>
<dbReference type="Gene3D" id="1.10.150.20">
    <property type="entry name" value="5' to 3' exonuclease, C-terminal subdomain"/>
    <property type="match status" value="1"/>
</dbReference>
<comment type="similarity">
    <text evidence="1">Belongs to the DNA polymerase type-Y family.</text>
</comment>
<dbReference type="GO" id="GO:0003684">
    <property type="term" value="F:damaged DNA binding"/>
    <property type="evidence" value="ECO:0007669"/>
    <property type="project" value="InterPro"/>
</dbReference>
<dbReference type="CDD" id="cd01700">
    <property type="entry name" value="PolY_Pol_V_umuC"/>
    <property type="match status" value="1"/>
</dbReference>
<keyword evidence="8" id="KW-1185">Reference proteome</keyword>
<keyword evidence="4" id="KW-0234">DNA repair</keyword>
<dbReference type="EMBL" id="SNZP01000007">
    <property type="protein sequence ID" value="TDR79764.1"/>
    <property type="molecule type" value="Genomic_DNA"/>
</dbReference>
<accession>A0A4R7B531</accession>
<dbReference type="PANTHER" id="PTHR11076">
    <property type="entry name" value="DNA REPAIR POLYMERASE UMUC / TRANSFERASE FAMILY MEMBER"/>
    <property type="match status" value="1"/>
</dbReference>
<organism evidence="7 8">
    <name type="scientific">Paludibacterium purpuratum</name>
    <dbReference type="NCBI Taxonomy" id="1144873"/>
    <lineage>
        <taxon>Bacteria</taxon>
        <taxon>Pseudomonadati</taxon>
        <taxon>Pseudomonadota</taxon>
        <taxon>Betaproteobacteria</taxon>
        <taxon>Neisseriales</taxon>
        <taxon>Chromobacteriaceae</taxon>
        <taxon>Paludibacterium</taxon>
    </lineage>
</organism>
<sequence>MREEILNAGAVQPARYALIDGNSFFCSCERIFRPDLVGRPIVVLSNNDGCVVARSREAVALNLPMGMPFHAQRGWLRRLGVTAFSANYALYGDISRRMMQVVGEFGAEQEIYSIDECFLHLTGQFDSQAQGQAIRHAVWRRVGIPSAVGIAPSKTLAKLANHLAKQERSYHGVFDWDWLGTSGADRQLERIALTDIWGIGRQLAEQLTRNGIATPRALRECDPAWLRRRFGVVIERIAQELAGRPALPQEHLETAKQSILSSRSFSRLTSDPDALRASVAYHVTRAAEKLRAQHSVAALVGVSLRTNPHRQDLPQYRNYCCLPLPQPSDDTLQMTQVAMQALTAIYQEGYAYQKAGVILLEIRPADRVQYDLFAPAPNVKRQQLMQTIDSINRRHGHGTLRLAAEDLSPDWRMRRAFLSPCYTTNWLQLPVAH</sequence>